<gene>
    <name evidence="4" type="ORF">ACFSYJ_32135</name>
</gene>
<dbReference type="PANTHER" id="PTHR48090:SF7">
    <property type="entry name" value="RFBJ PROTEIN"/>
    <property type="match status" value="1"/>
</dbReference>
<reference evidence="5" key="1">
    <citation type="journal article" date="2019" name="Int. J. Syst. Evol. Microbiol.">
        <title>The Global Catalogue of Microorganisms (GCM) 10K type strain sequencing project: providing services to taxonomists for standard genome sequencing and annotation.</title>
        <authorList>
            <consortium name="The Broad Institute Genomics Platform"/>
            <consortium name="The Broad Institute Genome Sequencing Center for Infectious Disease"/>
            <person name="Wu L."/>
            <person name="Ma J."/>
        </authorList>
    </citation>
    <scope>NUCLEOTIDE SEQUENCE [LARGE SCALE GENOMIC DNA]</scope>
    <source>
        <strain evidence="5">CGMCC 4.7643</strain>
    </source>
</reference>
<feature type="domain" description="Glycosyltransferase 2-like" evidence="3">
    <location>
        <begin position="19"/>
        <end position="125"/>
    </location>
</feature>
<evidence type="ECO:0000256" key="1">
    <source>
        <dbReference type="ARBA" id="ARBA00006739"/>
    </source>
</evidence>
<dbReference type="PANTHER" id="PTHR48090">
    <property type="entry name" value="UNDECAPRENYL-PHOSPHATE 4-DEOXY-4-FORMAMIDO-L-ARABINOSE TRANSFERASE-RELATED"/>
    <property type="match status" value="1"/>
</dbReference>
<comment type="similarity">
    <text evidence="1">Belongs to the glycosyltransferase 2 family.</text>
</comment>
<sequence>MSLEKKRGRTLSEQPSSVSVVLPAHNEEATVEAAVSAAREGIRVLGVDGEVIVSASGCTDGTARLAEKAGAVVVTADAGKGAAIVRGVAAARHDVVTLMDADLEYYGDTPLVALLTEPVLRGVADATIANLYWRPIYPDLWLNGFFVPLVGQLLPEALPKVGSTPWSGQRSALRPLWPATLPPGFTADLAITLHWNQHAKQLRPVLTDDWFNPIRPKPELLAQDFRLLVEHAVARGRVTPARVPDLDAWFTRVEALIDAYDEDDPDPMGFERGLLETSLRELRERMSRPPQSSCAQAATGSDR</sequence>
<keyword evidence="4" id="KW-0808">Transferase</keyword>
<dbReference type="InterPro" id="IPR029044">
    <property type="entry name" value="Nucleotide-diphossugar_trans"/>
</dbReference>
<feature type="compositionally biased region" description="Polar residues" evidence="2">
    <location>
        <begin position="289"/>
        <end position="303"/>
    </location>
</feature>
<dbReference type="GO" id="GO:0016757">
    <property type="term" value="F:glycosyltransferase activity"/>
    <property type="evidence" value="ECO:0007669"/>
    <property type="project" value="UniProtKB-KW"/>
</dbReference>
<feature type="region of interest" description="Disordered" evidence="2">
    <location>
        <begin position="283"/>
        <end position="303"/>
    </location>
</feature>
<dbReference type="RefSeq" id="WP_345391853.1">
    <property type="nucleotide sequence ID" value="NZ_BAABHG010000005.1"/>
</dbReference>
<evidence type="ECO:0000313" key="4">
    <source>
        <dbReference type="EMBL" id="MFD2463300.1"/>
    </source>
</evidence>
<keyword evidence="5" id="KW-1185">Reference proteome</keyword>
<comment type="caution">
    <text evidence="4">The sequence shown here is derived from an EMBL/GenBank/DDBJ whole genome shotgun (WGS) entry which is preliminary data.</text>
</comment>
<keyword evidence="4" id="KW-0328">Glycosyltransferase</keyword>
<name>A0ABW5GR32_9PSEU</name>
<evidence type="ECO:0000256" key="2">
    <source>
        <dbReference type="SAM" id="MobiDB-lite"/>
    </source>
</evidence>
<dbReference type="InterPro" id="IPR050256">
    <property type="entry name" value="Glycosyltransferase_2"/>
</dbReference>
<dbReference type="EC" id="2.4.-.-" evidence="4"/>
<evidence type="ECO:0000313" key="5">
    <source>
        <dbReference type="Proteomes" id="UP001597419"/>
    </source>
</evidence>
<dbReference type="Pfam" id="PF00535">
    <property type="entry name" value="Glycos_transf_2"/>
    <property type="match status" value="1"/>
</dbReference>
<dbReference type="Proteomes" id="UP001597419">
    <property type="component" value="Unassembled WGS sequence"/>
</dbReference>
<protein>
    <submittedName>
        <fullName evidence="4">Glycosyltransferase</fullName>
        <ecNumber evidence="4">2.4.-.-</ecNumber>
    </submittedName>
</protein>
<dbReference type="EMBL" id="JBHUKU010000020">
    <property type="protein sequence ID" value="MFD2463300.1"/>
    <property type="molecule type" value="Genomic_DNA"/>
</dbReference>
<evidence type="ECO:0000259" key="3">
    <source>
        <dbReference type="Pfam" id="PF00535"/>
    </source>
</evidence>
<accession>A0ABW5GR32</accession>
<proteinExistence type="inferred from homology"/>
<dbReference type="SUPFAM" id="SSF53448">
    <property type="entry name" value="Nucleotide-diphospho-sugar transferases"/>
    <property type="match status" value="1"/>
</dbReference>
<dbReference type="Gene3D" id="3.90.550.10">
    <property type="entry name" value="Spore Coat Polysaccharide Biosynthesis Protein SpsA, Chain A"/>
    <property type="match status" value="1"/>
</dbReference>
<dbReference type="InterPro" id="IPR001173">
    <property type="entry name" value="Glyco_trans_2-like"/>
</dbReference>
<organism evidence="4 5">
    <name type="scientific">Amycolatopsis samaneae</name>
    <dbReference type="NCBI Taxonomy" id="664691"/>
    <lineage>
        <taxon>Bacteria</taxon>
        <taxon>Bacillati</taxon>
        <taxon>Actinomycetota</taxon>
        <taxon>Actinomycetes</taxon>
        <taxon>Pseudonocardiales</taxon>
        <taxon>Pseudonocardiaceae</taxon>
        <taxon>Amycolatopsis</taxon>
    </lineage>
</organism>